<dbReference type="SUPFAM" id="SSF50249">
    <property type="entry name" value="Nucleic acid-binding proteins"/>
    <property type="match status" value="1"/>
</dbReference>
<dbReference type="InterPro" id="IPR001054">
    <property type="entry name" value="A/G_cyclase"/>
</dbReference>
<dbReference type="Gene3D" id="3.30.70.1230">
    <property type="entry name" value="Nucleotide cyclase"/>
    <property type="match status" value="1"/>
</dbReference>
<evidence type="ECO:0000313" key="1">
    <source>
        <dbReference type="EMBL" id="GHH46467.1"/>
    </source>
</evidence>
<dbReference type="RefSeq" id="WP_191301446.1">
    <property type="nucleotide sequence ID" value="NZ_BNAR01000007.1"/>
</dbReference>
<protein>
    <recommendedName>
        <fullName evidence="3">Adenylate cyclase, class 3</fullName>
    </recommendedName>
</protein>
<dbReference type="CDD" id="cd07302">
    <property type="entry name" value="CHD"/>
    <property type="match status" value="1"/>
</dbReference>
<proteinExistence type="predicted"/>
<dbReference type="Gene3D" id="2.40.50.140">
    <property type="entry name" value="Nucleic acid-binding proteins"/>
    <property type="match status" value="1"/>
</dbReference>
<dbReference type="SUPFAM" id="SSF55073">
    <property type="entry name" value="Nucleotide cyclase"/>
    <property type="match status" value="1"/>
</dbReference>
<dbReference type="InterPro" id="IPR012340">
    <property type="entry name" value="NA-bd_OB-fold"/>
</dbReference>
<dbReference type="InterPro" id="IPR029787">
    <property type="entry name" value="Nucleotide_cyclase"/>
</dbReference>
<name>A0ABQ3MJA8_9PSEU</name>
<keyword evidence="2" id="KW-1185">Reference proteome</keyword>
<evidence type="ECO:0000313" key="2">
    <source>
        <dbReference type="Proteomes" id="UP000605568"/>
    </source>
</evidence>
<gene>
    <name evidence="1" type="ORF">GCM10017774_49440</name>
</gene>
<dbReference type="EMBL" id="BNAR01000007">
    <property type="protein sequence ID" value="GHH46467.1"/>
    <property type="molecule type" value="Genomic_DNA"/>
</dbReference>
<organism evidence="1 2">
    <name type="scientific">Lentzea cavernae</name>
    <dbReference type="NCBI Taxonomy" id="2020703"/>
    <lineage>
        <taxon>Bacteria</taxon>
        <taxon>Bacillati</taxon>
        <taxon>Actinomycetota</taxon>
        <taxon>Actinomycetes</taxon>
        <taxon>Pseudonocardiales</taxon>
        <taxon>Pseudonocardiaceae</taxon>
        <taxon>Lentzea</taxon>
    </lineage>
</organism>
<dbReference type="Proteomes" id="UP000605568">
    <property type="component" value="Unassembled WGS sequence"/>
</dbReference>
<reference evidence="2" key="1">
    <citation type="journal article" date="2019" name="Int. J. Syst. Evol. Microbiol.">
        <title>The Global Catalogue of Microorganisms (GCM) 10K type strain sequencing project: providing services to taxonomists for standard genome sequencing and annotation.</title>
        <authorList>
            <consortium name="The Broad Institute Genomics Platform"/>
            <consortium name="The Broad Institute Genome Sequencing Center for Infectious Disease"/>
            <person name="Wu L."/>
            <person name="Ma J."/>
        </authorList>
    </citation>
    <scope>NUCLEOTIDE SEQUENCE [LARGE SCALE GENOMIC DNA]</scope>
    <source>
        <strain evidence="2">CGMCC 4.7367</strain>
    </source>
</reference>
<comment type="caution">
    <text evidence="1">The sequence shown here is derived from an EMBL/GenBank/DDBJ whole genome shotgun (WGS) entry which is preliminary data.</text>
</comment>
<evidence type="ECO:0008006" key="3">
    <source>
        <dbReference type="Google" id="ProtNLM"/>
    </source>
</evidence>
<sequence>MDSLREAFTTAQRVGKLVMHVTLTDAVSMKEHGDAHWLPTMGWFYDQVGDAVAGHGGTICKYLNDGVVATFSLDLGAEAINAAIQVQERIAEAQRENTYRCNCAIGIGAGKVVEFSNGVHADYIGTAVDRSARLANAANAGAIFVDNGTVDASNMMRVFANYGNVINREGGQYLSQVEELPAADFPERIKYREILWAAQPFSVRAREVTKIVDLPAPPVQKAAGNSQRRSWLRGTVTRWAEDRANGFITAADGTTYFLHRTHLTGQNAHPTTGATVFFLPEAAHGEGRHARAVCALLLDSTLTVTVDRVCVAYGFHRLSDSRGFVQDLFLDLGPDAPSRFETGQRLEVRIAQNPRGPIGVITSAVPQALSA</sequence>
<accession>A0ABQ3MJA8</accession>